<dbReference type="PANTHER" id="PTHR10672:SF3">
    <property type="entry name" value="PROTEIN HU-LI TAI SHAO"/>
    <property type="match status" value="1"/>
</dbReference>
<dbReference type="AlphaFoldDB" id="A0A4Q2R6P9"/>
<protein>
    <submittedName>
        <fullName evidence="3">Aldolase</fullName>
    </submittedName>
</protein>
<keyword evidence="4" id="KW-1185">Reference proteome</keyword>
<comment type="caution">
    <text evidence="3">The sequence shown here is derived from an EMBL/GenBank/DDBJ whole genome shotgun (WGS) entry which is preliminary data.</text>
</comment>
<evidence type="ECO:0000313" key="3">
    <source>
        <dbReference type="EMBL" id="RYB02276.1"/>
    </source>
</evidence>
<evidence type="ECO:0000256" key="1">
    <source>
        <dbReference type="ARBA" id="ARBA00037961"/>
    </source>
</evidence>
<feature type="domain" description="Class II aldolase/adducin N-terminal" evidence="2">
    <location>
        <begin position="29"/>
        <end position="210"/>
    </location>
</feature>
<dbReference type="RefSeq" id="WP_129221287.1">
    <property type="nucleotide sequence ID" value="NZ_QYBC01000021.1"/>
</dbReference>
<proteinExistence type="inferred from homology"/>
<evidence type="ECO:0000259" key="2">
    <source>
        <dbReference type="SMART" id="SM01007"/>
    </source>
</evidence>
<dbReference type="InterPro" id="IPR051017">
    <property type="entry name" value="Aldolase-II_Adducin_sf"/>
</dbReference>
<sequence length="262" mass="28216">MAHELRPAARPAPNDPGEIDGDALARARIDLAACFRMAARLGLEEGICNHFSALVPGRDDLFLVNPYGLAFCEVTASSLLVCDFAGHVLAGEGRPEATAFYIHARLHARLPRARAAFHTHMPNATALSMVEGEPLAWAGQTALKFYGRTAVDDVYNGLALDEAEGDRIAATLGEADILFLRNHGVMVTGPTIAEAWDDLYYLERAAEVQVKALGTGRPLRIVDPAVARRAAAQMREGDPESARLHLESVKRVLALQDPGFAA</sequence>
<dbReference type="Gene3D" id="3.40.225.10">
    <property type="entry name" value="Class II aldolase/adducin N-terminal domain"/>
    <property type="match status" value="1"/>
</dbReference>
<organism evidence="3 4">
    <name type="scientific">Lichenibacterium ramalinae</name>
    <dbReference type="NCBI Taxonomy" id="2316527"/>
    <lineage>
        <taxon>Bacteria</taxon>
        <taxon>Pseudomonadati</taxon>
        <taxon>Pseudomonadota</taxon>
        <taxon>Alphaproteobacteria</taxon>
        <taxon>Hyphomicrobiales</taxon>
        <taxon>Lichenihabitantaceae</taxon>
        <taxon>Lichenibacterium</taxon>
    </lineage>
</organism>
<evidence type="ECO:0000313" key="4">
    <source>
        <dbReference type="Proteomes" id="UP000289411"/>
    </source>
</evidence>
<dbReference type="SMART" id="SM01007">
    <property type="entry name" value="Aldolase_II"/>
    <property type="match status" value="1"/>
</dbReference>
<dbReference type="Pfam" id="PF00596">
    <property type="entry name" value="Aldolase_II"/>
    <property type="match status" value="1"/>
</dbReference>
<dbReference type="GO" id="GO:0005856">
    <property type="term" value="C:cytoskeleton"/>
    <property type="evidence" value="ECO:0007669"/>
    <property type="project" value="TreeGrafter"/>
</dbReference>
<comment type="similarity">
    <text evidence="1">Belongs to the aldolase class II family.</text>
</comment>
<accession>A0A4Q2R6P9</accession>
<dbReference type="SUPFAM" id="SSF53639">
    <property type="entry name" value="AraD/HMP-PK domain-like"/>
    <property type="match status" value="1"/>
</dbReference>
<dbReference type="EMBL" id="QYBC01000021">
    <property type="protein sequence ID" value="RYB02276.1"/>
    <property type="molecule type" value="Genomic_DNA"/>
</dbReference>
<reference evidence="3 4" key="2">
    <citation type="submission" date="2019-02" db="EMBL/GenBank/DDBJ databases">
        <title>'Lichenibacterium ramalinii' gen. nov. sp. nov., 'Lichenibacterium minor' gen. nov. sp. nov.</title>
        <authorList>
            <person name="Pankratov T."/>
        </authorList>
    </citation>
    <scope>NUCLEOTIDE SEQUENCE [LARGE SCALE GENOMIC DNA]</scope>
    <source>
        <strain evidence="3 4">RmlP001</strain>
    </source>
</reference>
<dbReference type="InterPro" id="IPR001303">
    <property type="entry name" value="Aldolase_II/adducin_N"/>
</dbReference>
<name>A0A4Q2R6P9_9HYPH</name>
<dbReference type="PANTHER" id="PTHR10672">
    <property type="entry name" value="ADDUCIN"/>
    <property type="match status" value="1"/>
</dbReference>
<dbReference type="InterPro" id="IPR036409">
    <property type="entry name" value="Aldolase_II/adducin_N_sf"/>
</dbReference>
<dbReference type="Proteomes" id="UP000289411">
    <property type="component" value="Unassembled WGS sequence"/>
</dbReference>
<gene>
    <name evidence="3" type="ORF">D3272_21590</name>
</gene>
<dbReference type="GO" id="GO:0051015">
    <property type="term" value="F:actin filament binding"/>
    <property type="evidence" value="ECO:0007669"/>
    <property type="project" value="TreeGrafter"/>
</dbReference>
<dbReference type="NCBIfam" id="NF005068">
    <property type="entry name" value="PRK06486.1"/>
    <property type="match status" value="1"/>
</dbReference>
<reference evidence="3 4" key="1">
    <citation type="submission" date="2018-09" db="EMBL/GenBank/DDBJ databases">
        <authorList>
            <person name="Grouzdev D.S."/>
            <person name="Krutkina M.S."/>
        </authorList>
    </citation>
    <scope>NUCLEOTIDE SEQUENCE [LARGE SCALE GENOMIC DNA]</scope>
    <source>
        <strain evidence="3 4">RmlP001</strain>
    </source>
</reference>
<dbReference type="OrthoDB" id="5291399at2"/>